<evidence type="ECO:0000256" key="6">
    <source>
        <dbReference type="SAM" id="Phobius"/>
    </source>
</evidence>
<evidence type="ECO:0000256" key="2">
    <source>
        <dbReference type="ARBA" id="ARBA00022676"/>
    </source>
</evidence>
<evidence type="ECO:0000256" key="5">
    <source>
        <dbReference type="RuleBase" id="RU362057"/>
    </source>
</evidence>
<organism evidence="7 8">
    <name type="scientific">Spirodela intermedia</name>
    <name type="common">Intermediate duckweed</name>
    <dbReference type="NCBI Taxonomy" id="51605"/>
    <lineage>
        <taxon>Eukaryota</taxon>
        <taxon>Viridiplantae</taxon>
        <taxon>Streptophyta</taxon>
        <taxon>Embryophyta</taxon>
        <taxon>Tracheophyta</taxon>
        <taxon>Spermatophyta</taxon>
        <taxon>Magnoliopsida</taxon>
        <taxon>Liliopsida</taxon>
        <taxon>Araceae</taxon>
        <taxon>Lemnoideae</taxon>
        <taxon>Spirodela</taxon>
    </lineage>
</organism>
<dbReference type="Pfam" id="PF00201">
    <property type="entry name" value="UDPGT"/>
    <property type="match status" value="1"/>
</dbReference>
<proteinExistence type="inferred from homology"/>
<dbReference type="CDD" id="cd03784">
    <property type="entry name" value="GT1_Gtf-like"/>
    <property type="match status" value="1"/>
</dbReference>
<name>A0A7I8KPG0_SPIIN</name>
<keyword evidence="6" id="KW-0472">Membrane</keyword>
<dbReference type="EC" id="2.4.1.-" evidence="5"/>
<dbReference type="SUPFAM" id="SSF53756">
    <property type="entry name" value="UDP-Glycosyltransferase/glycogen phosphorylase"/>
    <property type="match status" value="1"/>
</dbReference>
<reference evidence="7" key="1">
    <citation type="submission" date="2020-02" db="EMBL/GenBank/DDBJ databases">
        <authorList>
            <person name="Scholz U."/>
            <person name="Mascher M."/>
            <person name="Fiebig A."/>
        </authorList>
    </citation>
    <scope>NUCLEOTIDE SEQUENCE</scope>
</reference>
<evidence type="ECO:0000256" key="4">
    <source>
        <dbReference type="RuleBase" id="RU003718"/>
    </source>
</evidence>
<feature type="transmembrane region" description="Helical" evidence="6">
    <location>
        <begin position="6"/>
        <end position="25"/>
    </location>
</feature>
<sequence length="496" mass="54414">MARQPHIVLFPLLAQGHIIAFLALAKLIARRYSGRFTVTIVSTPLNVRSLRQSLPPESGVLLREIPFRSADHGLPPDTENTDSVTGEGLEKLLGASASLRPQFERLIAEEITREDGRPPLCIIADVFFGWTVQIAEKLGVFHAVFTTCGAFGTAMYFSMWLHRPHRHTTAEEFWVPGFPEGFRFRRSQLPRSLTSLEDGSFGIAFMTEHITLSMSSKAMLCNTVEGLEPVAMALLRKIAGLRVWSVGAVVPLETTNSSGRRAGRMAGVDPETCLRWLDAHPPRSVLYVSFGSQNSVSAPQMMALAAGLEATRRPFIWVVRPPLGFDIKGEFKDEWLPEGFEDRTGRSGRGLLVRNWAPQLEILSHPSVGGFLSHCGWNSVLESLSRGVPLIGWPMAAEQFYNSNMLEELGVCAELGRGVEQRVSSVEVERVVGLVLGGEKGEDMRRKAASAAKTMRAASEEGEEKGSSIAALDNFLATVLGTTPPDDNRYSPSDTQ</sequence>
<keyword evidence="8" id="KW-1185">Reference proteome</keyword>
<dbReference type="InterPro" id="IPR035595">
    <property type="entry name" value="UDP_glycos_trans_CS"/>
</dbReference>
<evidence type="ECO:0000313" key="8">
    <source>
        <dbReference type="Proteomes" id="UP000663760"/>
    </source>
</evidence>
<keyword evidence="2 4" id="KW-0328">Glycosyltransferase</keyword>
<accession>A0A7I8KPG0</accession>
<dbReference type="Proteomes" id="UP000663760">
    <property type="component" value="Chromosome 7"/>
</dbReference>
<dbReference type="PROSITE" id="PS00375">
    <property type="entry name" value="UDPGT"/>
    <property type="match status" value="1"/>
</dbReference>
<dbReference type="FunFam" id="3.40.50.2000:FF:000103">
    <property type="entry name" value="Glycosyltransferase"/>
    <property type="match status" value="1"/>
</dbReference>
<keyword evidence="3 4" id="KW-0808">Transferase</keyword>
<dbReference type="Gene3D" id="3.40.50.2000">
    <property type="entry name" value="Glycogen Phosphorylase B"/>
    <property type="match status" value="2"/>
</dbReference>
<evidence type="ECO:0000256" key="3">
    <source>
        <dbReference type="ARBA" id="ARBA00022679"/>
    </source>
</evidence>
<evidence type="ECO:0000256" key="1">
    <source>
        <dbReference type="ARBA" id="ARBA00009995"/>
    </source>
</evidence>
<dbReference type="GO" id="GO:0035251">
    <property type="term" value="F:UDP-glucosyltransferase activity"/>
    <property type="evidence" value="ECO:0007669"/>
    <property type="project" value="TreeGrafter"/>
</dbReference>
<dbReference type="FunFam" id="3.40.50.2000:FF:000064">
    <property type="entry name" value="Glycosyltransferase"/>
    <property type="match status" value="1"/>
</dbReference>
<comment type="similarity">
    <text evidence="1 4">Belongs to the UDP-glycosyltransferase family.</text>
</comment>
<keyword evidence="6" id="KW-1133">Transmembrane helix</keyword>
<dbReference type="PANTHER" id="PTHR48047">
    <property type="entry name" value="GLYCOSYLTRANSFERASE"/>
    <property type="match status" value="1"/>
</dbReference>
<protein>
    <recommendedName>
        <fullName evidence="5">Glycosyltransferase</fullName>
        <ecNumber evidence="5">2.4.1.-</ecNumber>
    </recommendedName>
</protein>
<keyword evidence="6" id="KW-0812">Transmembrane</keyword>
<gene>
    <name evidence="7" type="ORF">SI8410_07009634</name>
</gene>
<dbReference type="OrthoDB" id="5835829at2759"/>
<feature type="transmembrane region" description="Helical" evidence="6">
    <location>
        <begin position="140"/>
        <end position="161"/>
    </location>
</feature>
<dbReference type="EMBL" id="LR746270">
    <property type="protein sequence ID" value="CAA7398964.1"/>
    <property type="molecule type" value="Genomic_DNA"/>
</dbReference>
<dbReference type="PANTHER" id="PTHR48047:SF107">
    <property type="entry name" value="UDP-GLYCOSYLTRANSFERASE 92A1-LIKE"/>
    <property type="match status" value="1"/>
</dbReference>
<dbReference type="AlphaFoldDB" id="A0A7I8KPG0"/>
<dbReference type="InterPro" id="IPR002213">
    <property type="entry name" value="UDP_glucos_trans"/>
</dbReference>
<evidence type="ECO:0000313" key="7">
    <source>
        <dbReference type="EMBL" id="CAA7398964.1"/>
    </source>
</evidence>